<evidence type="ECO:0000313" key="3">
    <source>
        <dbReference type="Proteomes" id="UP000677016"/>
    </source>
</evidence>
<evidence type="ECO:0000313" key="2">
    <source>
        <dbReference type="EMBL" id="MBR7742778.1"/>
    </source>
</evidence>
<sequence>MTAPPRTDPASTDVDAGSWRLVVVALVVGVLAASLVRGTLLASYHVPSAQPVPTLEPGDRVLVLTIDRSAGDDAVVLVDDGAAGHSLVPASRADGDVVGTVLLRWWPLSRAGAVTAGSAA</sequence>
<keyword evidence="3" id="KW-1185">Reference proteome</keyword>
<keyword evidence="1" id="KW-0812">Transmembrane</keyword>
<gene>
    <name evidence="2" type="ORF">KC207_05670</name>
</gene>
<evidence type="ECO:0000256" key="1">
    <source>
        <dbReference type="SAM" id="Phobius"/>
    </source>
</evidence>
<dbReference type="AlphaFoldDB" id="A0A941HYB7"/>
<evidence type="ECO:0008006" key="4">
    <source>
        <dbReference type="Google" id="ProtNLM"/>
    </source>
</evidence>
<dbReference type="Proteomes" id="UP000677016">
    <property type="component" value="Unassembled WGS sequence"/>
</dbReference>
<proteinExistence type="predicted"/>
<accession>A0A941HYB7</accession>
<dbReference type="RefSeq" id="WP_211601949.1">
    <property type="nucleotide sequence ID" value="NZ_JAGSNF010000006.1"/>
</dbReference>
<protein>
    <recommendedName>
        <fullName evidence="4">Peptidase S26 domain-containing protein</fullName>
    </recommendedName>
</protein>
<organism evidence="2 3">
    <name type="scientific">Phycicoccus avicenniae</name>
    <dbReference type="NCBI Taxonomy" id="2828860"/>
    <lineage>
        <taxon>Bacteria</taxon>
        <taxon>Bacillati</taxon>
        <taxon>Actinomycetota</taxon>
        <taxon>Actinomycetes</taxon>
        <taxon>Micrococcales</taxon>
        <taxon>Intrasporangiaceae</taxon>
        <taxon>Phycicoccus</taxon>
    </lineage>
</organism>
<name>A0A941HYB7_9MICO</name>
<dbReference type="EMBL" id="JAGSNF010000006">
    <property type="protein sequence ID" value="MBR7742778.1"/>
    <property type="molecule type" value="Genomic_DNA"/>
</dbReference>
<keyword evidence="1" id="KW-0472">Membrane</keyword>
<comment type="caution">
    <text evidence="2">The sequence shown here is derived from an EMBL/GenBank/DDBJ whole genome shotgun (WGS) entry which is preliminary data.</text>
</comment>
<feature type="transmembrane region" description="Helical" evidence="1">
    <location>
        <begin position="17"/>
        <end position="36"/>
    </location>
</feature>
<keyword evidence="1" id="KW-1133">Transmembrane helix</keyword>
<reference evidence="2" key="1">
    <citation type="submission" date="2021-04" db="EMBL/GenBank/DDBJ databases">
        <title>Phycicoccus avicenniae sp. nov., a novel endophytic actinomycetes isolated from branch of Avicennia mariana.</title>
        <authorList>
            <person name="Tuo L."/>
        </authorList>
    </citation>
    <scope>NUCLEOTIDE SEQUENCE</scope>
    <source>
        <strain evidence="2">BSK3Z-2</strain>
    </source>
</reference>